<evidence type="ECO:0000313" key="1">
    <source>
        <dbReference type="EnsemblMetazoa" id="Aqu2.1.34956_001"/>
    </source>
</evidence>
<accession>A0A1X7V4Q6</accession>
<organism evidence="1">
    <name type="scientific">Amphimedon queenslandica</name>
    <name type="common">Sponge</name>
    <dbReference type="NCBI Taxonomy" id="400682"/>
    <lineage>
        <taxon>Eukaryota</taxon>
        <taxon>Metazoa</taxon>
        <taxon>Porifera</taxon>
        <taxon>Demospongiae</taxon>
        <taxon>Heteroscleromorpha</taxon>
        <taxon>Haplosclerida</taxon>
        <taxon>Niphatidae</taxon>
        <taxon>Amphimedon</taxon>
    </lineage>
</organism>
<dbReference type="EnsemblMetazoa" id="Aqu2.1.34956_001">
    <property type="protein sequence ID" value="Aqu2.1.34956_001"/>
    <property type="gene ID" value="Aqu2.1.34956"/>
</dbReference>
<proteinExistence type="predicted"/>
<reference evidence="1" key="1">
    <citation type="submission" date="2017-05" db="UniProtKB">
        <authorList>
            <consortium name="EnsemblMetazoa"/>
        </authorList>
    </citation>
    <scope>IDENTIFICATION</scope>
</reference>
<dbReference type="InParanoid" id="A0A1X7V4Q6"/>
<dbReference type="AlphaFoldDB" id="A0A1X7V4Q6"/>
<protein>
    <submittedName>
        <fullName evidence="1">Uncharacterized protein</fullName>
    </submittedName>
</protein>
<name>A0A1X7V4Q6_AMPQE</name>
<sequence>MAASLVSSDDFYLANFKVICWICNEFASPNFKGTLRHIAAVHSWDPDFFTLCQFYGCSRIKHGNILESADVISFTLLQSDINDDYSDNFVTGCKLNRIPQVHLELLVADVTVLIENKVSVTIKEFNHVQQNDDQLYGIIEDLKKNTLSLLKLCRHSSGLKEKESIVIARHKCSDDYNSDYCPTANLETHLFSLNDRAVQIFLYFQKLNICNLLGSRSKKHKLVPSTQLLAVANLQVILDHGINHLLNPVIEDIKVLETLVSVSIWFDGHEHIFKGTLVEVPGDNLASQYLKGYKVLNTAFRKCRHCLATAEDMALNENIMIVFYDHSSYL</sequence>